<sequence>MHEYQEDILIDDEYLRSFLLDIDNAESTIDIEVYIFENDSVGDQVANVLCRAASKGVKIRILVDGVGSISWGGKIANQLETAGIRVKVYHPLPWKFSHWRLVNIKSNFLFSKILYLITKINSRNHRKVCIIDKKIVYVGSANLNDHLLRNPVTNTIWREMNVRLIGVNIDELQAAFNKAWGYPMNKIRKRDMPDKMNIESRFILNDSWRRRHQYYQMLLDRISKCRERIWVTNAYFVPDSHLLKHLIKASQRGVDVRILLPEKSDVFIVPLASATFYSILLNHGVKIYEYIPDVLHAKVLILDNWYSIGSGNLNYRSMKHDLEVNVTIQGIEAKAIIDKQFLSDLMQSHQLNEMDVQRQPLYRKLAGYLMLLIRYWI</sequence>
<gene>
    <name evidence="2" type="primary">ywiE</name>
    <name evidence="2" type="ORF">AQUSIP_24620</name>
</gene>
<dbReference type="EMBL" id="LR699120">
    <property type="protein sequence ID" value="VVC77135.1"/>
    <property type="molecule type" value="Genomic_DNA"/>
</dbReference>
<dbReference type="CDD" id="cd09159">
    <property type="entry name" value="PLDc_ybhO_like_2"/>
    <property type="match status" value="1"/>
</dbReference>
<proteinExistence type="predicted"/>
<feature type="domain" description="PLD phosphodiesterase" evidence="1">
    <location>
        <begin position="120"/>
        <end position="147"/>
    </location>
</feature>
<evidence type="ECO:0000313" key="2">
    <source>
        <dbReference type="EMBL" id="VVC77135.1"/>
    </source>
</evidence>
<dbReference type="Gene3D" id="3.30.870.10">
    <property type="entry name" value="Endonuclease Chain A"/>
    <property type="match status" value="2"/>
</dbReference>
<dbReference type="SMART" id="SM00155">
    <property type="entry name" value="PLDc"/>
    <property type="match status" value="2"/>
</dbReference>
<dbReference type="KEGG" id="asip:AQUSIP_24620"/>
<dbReference type="GO" id="GO:0032049">
    <property type="term" value="P:cardiolipin biosynthetic process"/>
    <property type="evidence" value="ECO:0007669"/>
    <property type="project" value="UniProtKB-ARBA"/>
</dbReference>
<dbReference type="SUPFAM" id="SSF56024">
    <property type="entry name" value="Phospholipase D/nuclease"/>
    <property type="match status" value="2"/>
</dbReference>
<evidence type="ECO:0000313" key="3">
    <source>
        <dbReference type="Proteomes" id="UP000324194"/>
    </source>
</evidence>
<dbReference type="CDD" id="cd09110">
    <property type="entry name" value="PLDc_CLS_1"/>
    <property type="match status" value="1"/>
</dbReference>
<organism evidence="2 3">
    <name type="scientific">Aquicella siphonis</name>
    <dbReference type="NCBI Taxonomy" id="254247"/>
    <lineage>
        <taxon>Bacteria</taxon>
        <taxon>Pseudomonadati</taxon>
        <taxon>Pseudomonadota</taxon>
        <taxon>Gammaproteobacteria</taxon>
        <taxon>Legionellales</taxon>
        <taxon>Coxiellaceae</taxon>
        <taxon>Aquicella</taxon>
    </lineage>
</organism>
<name>A0A5E4PKR6_9COXI</name>
<dbReference type="PANTHER" id="PTHR21248">
    <property type="entry name" value="CARDIOLIPIN SYNTHASE"/>
    <property type="match status" value="1"/>
</dbReference>
<dbReference type="RefSeq" id="WP_148340530.1">
    <property type="nucleotide sequence ID" value="NZ_LR699120.1"/>
</dbReference>
<accession>A0A5E4PKR6</accession>
<dbReference type="OrthoDB" id="9762009at2"/>
<dbReference type="GO" id="GO:0016020">
    <property type="term" value="C:membrane"/>
    <property type="evidence" value="ECO:0007669"/>
    <property type="project" value="TreeGrafter"/>
</dbReference>
<dbReference type="InterPro" id="IPR001736">
    <property type="entry name" value="PLipase_D/transphosphatidylase"/>
</dbReference>
<protein>
    <submittedName>
        <fullName evidence="2">Putative cardiolipin synthase YwiE</fullName>
    </submittedName>
</protein>
<dbReference type="AlphaFoldDB" id="A0A5E4PKR6"/>
<keyword evidence="3" id="KW-1185">Reference proteome</keyword>
<feature type="domain" description="PLD phosphodiesterase" evidence="1">
    <location>
        <begin position="291"/>
        <end position="317"/>
    </location>
</feature>
<reference evidence="2 3" key="1">
    <citation type="submission" date="2019-08" db="EMBL/GenBank/DDBJ databases">
        <authorList>
            <person name="Guy L."/>
        </authorList>
    </citation>
    <scope>NUCLEOTIDE SEQUENCE [LARGE SCALE GENOMIC DNA]</scope>
    <source>
        <strain evidence="2 3">SGT-108</strain>
    </source>
</reference>
<dbReference type="Pfam" id="PF13091">
    <property type="entry name" value="PLDc_2"/>
    <property type="match status" value="2"/>
</dbReference>
<dbReference type="InterPro" id="IPR025202">
    <property type="entry name" value="PLD-like_dom"/>
</dbReference>
<dbReference type="PROSITE" id="PS50035">
    <property type="entry name" value="PLD"/>
    <property type="match status" value="2"/>
</dbReference>
<evidence type="ECO:0000259" key="1">
    <source>
        <dbReference type="PROSITE" id="PS50035"/>
    </source>
</evidence>
<dbReference type="GO" id="GO:0008808">
    <property type="term" value="F:cardiolipin synthase activity"/>
    <property type="evidence" value="ECO:0007669"/>
    <property type="project" value="TreeGrafter"/>
</dbReference>
<dbReference type="PANTHER" id="PTHR21248:SF22">
    <property type="entry name" value="PHOSPHOLIPASE D"/>
    <property type="match status" value="1"/>
</dbReference>
<dbReference type="Proteomes" id="UP000324194">
    <property type="component" value="Chromosome 2"/>
</dbReference>